<reference evidence="2 3" key="1">
    <citation type="journal article" date="2019" name="ACS Chem. Biol.">
        <title>Identification and Mobilization of a Cryptic Antibiotic Biosynthesis Gene Locus from a Human-Pathogenic Nocardia Isolate.</title>
        <authorList>
            <person name="Herisse M."/>
            <person name="Ishida K."/>
            <person name="Porter J.L."/>
            <person name="Howden B."/>
            <person name="Hertweck C."/>
            <person name="Stinear T.P."/>
            <person name="Pidot S.J."/>
        </authorList>
    </citation>
    <scope>NUCLEOTIDE SEQUENCE [LARGE SCALE GENOMIC DNA]</scope>
    <source>
        <strain evidence="2 3">AUSMDU00012717</strain>
    </source>
</reference>
<organism evidence="2 3">
    <name type="scientific">Nocardia arthritidis</name>
    <dbReference type="NCBI Taxonomy" id="228602"/>
    <lineage>
        <taxon>Bacteria</taxon>
        <taxon>Bacillati</taxon>
        <taxon>Actinomycetota</taxon>
        <taxon>Actinomycetes</taxon>
        <taxon>Mycobacteriales</taxon>
        <taxon>Nocardiaceae</taxon>
        <taxon>Nocardia</taxon>
    </lineage>
</organism>
<name>A0A6G9YSJ9_9NOCA</name>
<dbReference type="InterPro" id="IPR029068">
    <property type="entry name" value="Glyas_Bleomycin-R_OHBP_Dase"/>
</dbReference>
<dbReference type="Pfam" id="PF22659">
    <property type="entry name" value="YycE-like_C"/>
    <property type="match status" value="1"/>
</dbReference>
<dbReference type="Pfam" id="PF22658">
    <property type="entry name" value="YycE-like_N"/>
    <property type="match status" value="1"/>
</dbReference>
<dbReference type="CDD" id="cd06587">
    <property type="entry name" value="VOC"/>
    <property type="match status" value="1"/>
</dbReference>
<dbReference type="InterPro" id="IPR058998">
    <property type="entry name" value="YycE-like_N"/>
</dbReference>
<dbReference type="RefSeq" id="WP_167478267.1">
    <property type="nucleotide sequence ID" value="NZ_CP046172.1"/>
</dbReference>
<evidence type="ECO:0000313" key="3">
    <source>
        <dbReference type="Proteomes" id="UP000503540"/>
    </source>
</evidence>
<accession>A0A6G9YSJ9</accession>
<dbReference type="SUPFAM" id="SSF54593">
    <property type="entry name" value="Glyoxalase/Bleomycin resistance protein/Dihydroxybiphenyl dioxygenase"/>
    <property type="match status" value="1"/>
</dbReference>
<dbReference type="Gene3D" id="3.10.180.10">
    <property type="entry name" value="2,3-Dihydroxybiphenyl 1,2-Dioxygenase, domain 1"/>
    <property type="match status" value="1"/>
</dbReference>
<evidence type="ECO:0000313" key="2">
    <source>
        <dbReference type="EMBL" id="QIS16141.1"/>
    </source>
</evidence>
<feature type="domain" description="VOC" evidence="1">
    <location>
        <begin position="12"/>
        <end position="137"/>
    </location>
</feature>
<dbReference type="EMBL" id="CP046172">
    <property type="protein sequence ID" value="QIS16141.1"/>
    <property type="molecule type" value="Genomic_DNA"/>
</dbReference>
<keyword evidence="3" id="KW-1185">Reference proteome</keyword>
<dbReference type="InterPro" id="IPR058997">
    <property type="entry name" value="YycE-like_C"/>
</dbReference>
<evidence type="ECO:0000259" key="1">
    <source>
        <dbReference type="PROSITE" id="PS51819"/>
    </source>
</evidence>
<gene>
    <name evidence="2" type="ORF">F5544_41655</name>
</gene>
<sequence>MTTENNWPEPLPVAQVRIARPTDRLAEVVRFYAEGLGLRELFRADGHAGYSVVMLGLPGAAYHLEFTSHVDGSPGDAPSAEHLLVFYFDGAADQQRVAARLREFGAPEVTPENPYWTEHGALAFADPDGWQVLLLPQPVFRSQ</sequence>
<protein>
    <submittedName>
        <fullName evidence="2">VOC family protein</fullName>
    </submittedName>
</protein>
<dbReference type="InterPro" id="IPR037523">
    <property type="entry name" value="VOC_core"/>
</dbReference>
<dbReference type="Proteomes" id="UP000503540">
    <property type="component" value="Chromosome"/>
</dbReference>
<dbReference type="KEGG" id="nah:F5544_41655"/>
<dbReference type="PROSITE" id="PS51819">
    <property type="entry name" value="VOC"/>
    <property type="match status" value="1"/>
</dbReference>
<proteinExistence type="predicted"/>
<dbReference type="AlphaFoldDB" id="A0A6G9YSJ9"/>